<protein>
    <submittedName>
        <fullName evidence="1">Uncharacterized protein</fullName>
    </submittedName>
</protein>
<reference evidence="1 2" key="1">
    <citation type="submission" date="2016-10" db="EMBL/GenBank/DDBJ databases">
        <authorList>
            <person name="de Groot N.N."/>
        </authorList>
    </citation>
    <scope>NUCLEOTIDE SEQUENCE [LARGE SCALE GENOMIC DNA]</scope>
    <source>
        <strain evidence="1 2">47C3B</strain>
    </source>
</reference>
<dbReference type="STRING" id="1391627.SAMN05216464_101384"/>
<evidence type="ECO:0000313" key="1">
    <source>
        <dbReference type="EMBL" id="SDD31552.1"/>
    </source>
</evidence>
<dbReference type="Proteomes" id="UP000199072">
    <property type="component" value="Unassembled WGS sequence"/>
</dbReference>
<gene>
    <name evidence="1" type="ORF">SAMN05216464_101384</name>
</gene>
<dbReference type="EMBL" id="FNAI01000001">
    <property type="protein sequence ID" value="SDD31552.1"/>
    <property type="molecule type" value="Genomic_DNA"/>
</dbReference>
<proteinExistence type="predicted"/>
<dbReference type="AlphaFoldDB" id="A0A1G6TQW3"/>
<accession>A0A1G6TQW3</accession>
<keyword evidence="2" id="KW-1185">Reference proteome</keyword>
<sequence length="73" mass="8317">MTVEVFKTNVSKRKYANILLLEIHRTFEGYKANFDLEDCDNILRVQCADGHVKASALIVFLKDFGYHAEVLPG</sequence>
<dbReference type="RefSeq" id="WP_091143340.1">
    <property type="nucleotide sequence ID" value="NZ_FNAI01000001.1"/>
</dbReference>
<evidence type="ECO:0000313" key="2">
    <source>
        <dbReference type="Proteomes" id="UP000199072"/>
    </source>
</evidence>
<organism evidence="1 2">
    <name type="scientific">Mucilaginibacter pineti</name>
    <dbReference type="NCBI Taxonomy" id="1391627"/>
    <lineage>
        <taxon>Bacteria</taxon>
        <taxon>Pseudomonadati</taxon>
        <taxon>Bacteroidota</taxon>
        <taxon>Sphingobacteriia</taxon>
        <taxon>Sphingobacteriales</taxon>
        <taxon>Sphingobacteriaceae</taxon>
        <taxon>Mucilaginibacter</taxon>
    </lineage>
</organism>
<name>A0A1G6TQW3_9SPHI</name>
<dbReference type="OrthoDB" id="1036397at2"/>